<dbReference type="Pfam" id="PF00168">
    <property type="entry name" value="C2"/>
    <property type="match status" value="4"/>
</dbReference>
<evidence type="ECO:0000256" key="2">
    <source>
        <dbReference type="ARBA" id="ARBA00022989"/>
    </source>
</evidence>
<feature type="domain" description="C2" evidence="5">
    <location>
        <begin position="298"/>
        <end position="395"/>
    </location>
</feature>
<dbReference type="GO" id="GO:0035091">
    <property type="term" value="F:phosphatidylinositol binding"/>
    <property type="evidence" value="ECO:0007669"/>
    <property type="project" value="TreeGrafter"/>
</dbReference>
<dbReference type="GO" id="GO:0005544">
    <property type="term" value="F:calcium-dependent phospholipid binding"/>
    <property type="evidence" value="ECO:0007669"/>
    <property type="project" value="TreeGrafter"/>
</dbReference>
<dbReference type="Proteomes" id="UP001153636">
    <property type="component" value="Chromosome 1"/>
</dbReference>
<feature type="domain" description="C2" evidence="5">
    <location>
        <begin position="665"/>
        <end position="799"/>
    </location>
</feature>
<dbReference type="EMBL" id="OV651813">
    <property type="protein sequence ID" value="CAH1098448.1"/>
    <property type="molecule type" value="Genomic_DNA"/>
</dbReference>
<dbReference type="Pfam" id="PF17047">
    <property type="entry name" value="SMP_LBD"/>
    <property type="match status" value="1"/>
</dbReference>
<dbReference type="PANTHER" id="PTHR45761:SF1">
    <property type="entry name" value="EXTENDED SYNAPTOTAGMIN-LIKE PROTEIN 2, ISOFORM C"/>
    <property type="match status" value="1"/>
</dbReference>
<proteinExistence type="predicted"/>
<dbReference type="Gene3D" id="2.60.40.150">
    <property type="entry name" value="C2 domain"/>
    <property type="match status" value="3"/>
</dbReference>
<dbReference type="PANTHER" id="PTHR45761">
    <property type="entry name" value="EXTENDED SYNAPTOTAGMIN-LIKE PROTEIN 2, ISOFORM C"/>
    <property type="match status" value="1"/>
</dbReference>
<feature type="domain" description="C2" evidence="5">
    <location>
        <begin position="441"/>
        <end position="534"/>
    </location>
</feature>
<name>A0A9P0G3D0_9CUCU</name>
<organism evidence="6 7">
    <name type="scientific">Psylliodes chrysocephalus</name>
    <dbReference type="NCBI Taxonomy" id="3402493"/>
    <lineage>
        <taxon>Eukaryota</taxon>
        <taxon>Metazoa</taxon>
        <taxon>Ecdysozoa</taxon>
        <taxon>Arthropoda</taxon>
        <taxon>Hexapoda</taxon>
        <taxon>Insecta</taxon>
        <taxon>Pterygota</taxon>
        <taxon>Neoptera</taxon>
        <taxon>Endopterygota</taxon>
        <taxon>Coleoptera</taxon>
        <taxon>Polyphaga</taxon>
        <taxon>Cucujiformia</taxon>
        <taxon>Chrysomeloidea</taxon>
        <taxon>Chrysomelidae</taxon>
        <taxon>Galerucinae</taxon>
        <taxon>Alticini</taxon>
        <taxon>Psylliodes</taxon>
    </lineage>
</organism>
<feature type="compositionally biased region" description="Polar residues" evidence="3">
    <location>
        <begin position="1"/>
        <end position="14"/>
    </location>
</feature>
<dbReference type="GO" id="GO:0005789">
    <property type="term" value="C:endoplasmic reticulum membrane"/>
    <property type="evidence" value="ECO:0007669"/>
    <property type="project" value="TreeGrafter"/>
</dbReference>
<evidence type="ECO:0000313" key="7">
    <source>
        <dbReference type="Proteomes" id="UP001153636"/>
    </source>
</evidence>
<evidence type="ECO:0000256" key="4">
    <source>
        <dbReference type="SAM" id="Phobius"/>
    </source>
</evidence>
<feature type="region of interest" description="Disordered" evidence="3">
    <location>
        <begin position="564"/>
        <end position="619"/>
    </location>
</feature>
<dbReference type="GO" id="GO:0005509">
    <property type="term" value="F:calcium ion binding"/>
    <property type="evidence" value="ECO:0007669"/>
    <property type="project" value="TreeGrafter"/>
</dbReference>
<feature type="transmembrane region" description="Helical" evidence="4">
    <location>
        <begin position="41"/>
        <end position="70"/>
    </location>
</feature>
<dbReference type="InterPro" id="IPR039010">
    <property type="entry name" value="Synaptotagmin_SMP"/>
</dbReference>
<keyword evidence="7" id="KW-1185">Reference proteome</keyword>
<evidence type="ECO:0000256" key="3">
    <source>
        <dbReference type="SAM" id="MobiDB-lite"/>
    </source>
</evidence>
<dbReference type="InterPro" id="IPR035892">
    <property type="entry name" value="C2_domain_sf"/>
</dbReference>
<feature type="compositionally biased region" description="Polar residues" evidence="3">
    <location>
        <begin position="573"/>
        <end position="586"/>
    </location>
</feature>
<dbReference type="GO" id="GO:0031210">
    <property type="term" value="F:phosphatidylcholine binding"/>
    <property type="evidence" value="ECO:0007669"/>
    <property type="project" value="TreeGrafter"/>
</dbReference>
<dbReference type="SMART" id="SM00239">
    <property type="entry name" value="C2"/>
    <property type="match status" value="3"/>
</dbReference>
<evidence type="ECO:0000256" key="1">
    <source>
        <dbReference type="ARBA" id="ARBA00022692"/>
    </source>
</evidence>
<dbReference type="InterPro" id="IPR051634">
    <property type="entry name" value="Extended_Synaptotagmin"/>
</dbReference>
<dbReference type="GO" id="GO:0008429">
    <property type="term" value="F:phosphatidylethanolamine binding"/>
    <property type="evidence" value="ECO:0007669"/>
    <property type="project" value="TreeGrafter"/>
</dbReference>
<dbReference type="InterPro" id="IPR000008">
    <property type="entry name" value="C2_dom"/>
</dbReference>
<dbReference type="OrthoDB" id="1029639at2759"/>
<sequence>MDSLNAETGSTGAEDSSESDEIQETKKMSTRDIGIRFAKRAALFFLGYAICYLNFSLILPLLTICTLVWFETQDKNKMRKISSKSKVSSFRKKDLLKVVDELPSWVTFPDRERAEWLNEIIIQIWPSICLYIVKLCRTKLQTKIKKKFDSFRFEEIDFGKSPPKIDGVKVYNRSITKDSIIIDFDVYYDGDCDIHFSMSGAQIGRIKDFQVGAELRLVLKPLMIKMPIIGGIQIFFLNTPDINFELDGISGIPGFSYFIRQKIEERITKKLVFPNKITKRFSKSVEAAELKALEPAGVLRVHVFEAKDLERKDVTGKSDPYVILTVGAQECRTPVIKRELNPKWDYWCEFVILDPLGQHLHFKMFDQDDLNEDDFMGSGVIEIHHVVKEGENDKWFNLDNAKHGKIHLRFSWLGLSADREDLNAASVETKLLKVADISMGLLTIYLDTAQDLQRVKSKKPDPYALLTVGKKQQKSKVKKHTCDPMWEQGFSILVSNPQTDTLNLAIFDKGSDTKLGFLNYVIQDLFTAPDLQISKEEFSVGNGSGKIVLSLQLRILTNDQFELDDSDTESDNETVGTLSRNQSTRSSSKRHRTVSASSNASNSSPPPKSPTSPTNPTFGDLIEEELAKESSVLSNNSPVRSSSFRVKHELGQMELTLQYSAPRQKLIVTVHKLINIPLKDPSNIPDPYVKLKLTAPGTHRIKNKTKCAGTINMLKKLYLETKVPFLLPWLSRIPAQKVIMDNCDPVFEETFEYLISNSDLPNYKLVLTVKSKKVFNSYIVGQVILNLKNFQHLEDAYRDWYDLSQAEDSD</sequence>
<feature type="region of interest" description="Disordered" evidence="3">
    <location>
        <begin position="1"/>
        <end position="25"/>
    </location>
</feature>
<reference evidence="6" key="1">
    <citation type="submission" date="2022-01" db="EMBL/GenBank/DDBJ databases">
        <authorList>
            <person name="King R."/>
        </authorList>
    </citation>
    <scope>NUCLEOTIDE SEQUENCE</scope>
</reference>
<dbReference type="AlphaFoldDB" id="A0A9P0G3D0"/>
<keyword evidence="4" id="KW-0472">Membrane</keyword>
<protein>
    <recommendedName>
        <fullName evidence="5">C2 domain-containing protein</fullName>
    </recommendedName>
</protein>
<dbReference type="CDD" id="cd21670">
    <property type="entry name" value="SMP_ESyt"/>
    <property type="match status" value="1"/>
</dbReference>
<accession>A0A9P0G3D0</accession>
<dbReference type="FunFam" id="2.60.40.150:FF:000155">
    <property type="entry name" value="extended synaptotagmin-2 isoform X1"/>
    <property type="match status" value="1"/>
</dbReference>
<gene>
    <name evidence="6" type="ORF">PSYICH_LOCUS788</name>
</gene>
<dbReference type="SUPFAM" id="SSF49562">
    <property type="entry name" value="C2 domain (Calcium/lipid-binding domain, CaLB)"/>
    <property type="match status" value="3"/>
</dbReference>
<evidence type="ECO:0000259" key="5">
    <source>
        <dbReference type="SMART" id="SM00239"/>
    </source>
</evidence>
<evidence type="ECO:0000313" key="6">
    <source>
        <dbReference type="EMBL" id="CAH1098448.1"/>
    </source>
</evidence>
<keyword evidence="2 4" id="KW-1133">Transmembrane helix</keyword>
<keyword evidence="1 4" id="KW-0812">Transmembrane</keyword>